<evidence type="ECO:0000259" key="2">
    <source>
        <dbReference type="Pfam" id="PF13038"/>
    </source>
</evidence>
<dbReference type="RefSeq" id="WP_107578737.1">
    <property type="nucleotide sequence ID" value="NZ_CACRUO010000060.1"/>
</dbReference>
<feature type="transmembrane region" description="Helical" evidence="1">
    <location>
        <begin position="102"/>
        <end position="122"/>
    </location>
</feature>
<feature type="transmembrane region" description="Helical" evidence="1">
    <location>
        <begin position="31"/>
        <end position="53"/>
    </location>
</feature>
<dbReference type="InterPro" id="IPR025007">
    <property type="entry name" value="DUF3899"/>
</dbReference>
<organism evidence="3">
    <name type="scientific">Staphylococcus simulans</name>
    <dbReference type="NCBI Taxonomy" id="1286"/>
    <lineage>
        <taxon>Bacteria</taxon>
        <taxon>Bacillati</taxon>
        <taxon>Bacillota</taxon>
        <taxon>Bacilli</taxon>
        <taxon>Bacillales</taxon>
        <taxon>Staphylococcaceae</taxon>
        <taxon>Staphylococcus</taxon>
    </lineage>
</organism>
<keyword evidence="1" id="KW-0812">Transmembrane</keyword>
<evidence type="ECO:0000256" key="1">
    <source>
        <dbReference type="SAM" id="Phobius"/>
    </source>
</evidence>
<evidence type="ECO:0000313" key="3">
    <source>
        <dbReference type="EMBL" id="VYU47633.1"/>
    </source>
</evidence>
<keyword evidence="1" id="KW-0472">Membrane</keyword>
<protein>
    <recommendedName>
        <fullName evidence="2">DUF3899 domain-containing protein</fullName>
    </recommendedName>
</protein>
<keyword evidence="1" id="KW-1133">Transmembrane helix</keyword>
<dbReference type="Pfam" id="PF13038">
    <property type="entry name" value="DUF3899"/>
    <property type="match status" value="1"/>
</dbReference>
<accession>A0A6N3F6P8</accession>
<feature type="domain" description="DUF3899" evidence="2">
    <location>
        <begin position="33"/>
        <end position="121"/>
    </location>
</feature>
<reference evidence="3" key="1">
    <citation type="submission" date="2019-11" db="EMBL/GenBank/DDBJ databases">
        <authorList>
            <person name="Feng L."/>
        </authorList>
    </citation>
    <scope>NUCLEOTIDE SEQUENCE</scope>
    <source>
        <strain evidence="3">SsimulansLFYP27</strain>
    </source>
</reference>
<proteinExistence type="predicted"/>
<sequence length="124" mass="15021">MNKHFRWIFWAIFSPVLSLIIWLFREHTWTQFIDILFIVSMMLFIVGFVFILVQDGIFDATSYGFRRLRYQMSSAKHRKAHVDDEFINPKQVKREVYIVERWTIYLTLVNVVYVILCLLATFTF</sequence>
<name>A0A6N3F6P8_STASI</name>
<gene>
    <name evidence="3" type="ORF">SSLFYP27_02341</name>
</gene>
<dbReference type="EMBL" id="CACRUO010000060">
    <property type="protein sequence ID" value="VYU47633.1"/>
    <property type="molecule type" value="Genomic_DNA"/>
</dbReference>
<feature type="transmembrane region" description="Helical" evidence="1">
    <location>
        <begin position="7"/>
        <end position="25"/>
    </location>
</feature>
<dbReference type="AlphaFoldDB" id="A0A6N3F6P8"/>